<dbReference type="PANTHER" id="PTHR30036:SF7">
    <property type="entry name" value="ABC TRANSPORTER PERIPLASMIC-BINDING PROTEIN YPHF"/>
    <property type="match status" value="1"/>
</dbReference>
<evidence type="ECO:0000259" key="3">
    <source>
        <dbReference type="Pfam" id="PF13407"/>
    </source>
</evidence>
<accession>A0ABM8ASS5</accession>
<dbReference type="InterPro" id="IPR050555">
    <property type="entry name" value="Bact_Solute-Bind_Prot2"/>
</dbReference>
<feature type="domain" description="Periplasmic binding protein" evidence="3">
    <location>
        <begin position="31"/>
        <end position="299"/>
    </location>
</feature>
<dbReference type="PANTHER" id="PTHR30036">
    <property type="entry name" value="D-XYLOSE-BINDING PERIPLASMIC PROTEIN"/>
    <property type="match status" value="1"/>
</dbReference>
<proteinExistence type="inferred from homology"/>
<name>A0ABM8ASS5_9BACT</name>
<keyword evidence="5" id="KW-1185">Reference proteome</keyword>
<dbReference type="InterPro" id="IPR025997">
    <property type="entry name" value="SBP_2_dom"/>
</dbReference>
<gene>
    <name evidence="4" type="ORF">JCM14722_20490</name>
</gene>
<evidence type="ECO:0000256" key="2">
    <source>
        <dbReference type="ARBA" id="ARBA00007639"/>
    </source>
</evidence>
<organism evidence="4 5">
    <name type="scientific">Pseudodesulfovibrio portus</name>
    <dbReference type="NCBI Taxonomy" id="231439"/>
    <lineage>
        <taxon>Bacteria</taxon>
        <taxon>Pseudomonadati</taxon>
        <taxon>Thermodesulfobacteriota</taxon>
        <taxon>Desulfovibrionia</taxon>
        <taxon>Desulfovibrionales</taxon>
        <taxon>Desulfovibrionaceae</taxon>
    </lineage>
</organism>
<comment type="similarity">
    <text evidence="2">Belongs to the bacterial solute-binding protein 2 family.</text>
</comment>
<evidence type="ECO:0000313" key="4">
    <source>
        <dbReference type="EMBL" id="BDQ34507.1"/>
    </source>
</evidence>
<dbReference type="SUPFAM" id="SSF53822">
    <property type="entry name" value="Periplasmic binding protein-like I"/>
    <property type="match status" value="1"/>
</dbReference>
<evidence type="ECO:0000256" key="1">
    <source>
        <dbReference type="ARBA" id="ARBA00004196"/>
    </source>
</evidence>
<dbReference type="Proteomes" id="UP001061361">
    <property type="component" value="Chromosome"/>
</dbReference>
<dbReference type="EMBL" id="AP026708">
    <property type="protein sequence ID" value="BDQ34507.1"/>
    <property type="molecule type" value="Genomic_DNA"/>
</dbReference>
<dbReference type="Gene3D" id="3.40.50.2300">
    <property type="match status" value="2"/>
</dbReference>
<evidence type="ECO:0000313" key="5">
    <source>
        <dbReference type="Proteomes" id="UP001061361"/>
    </source>
</evidence>
<protein>
    <submittedName>
        <fullName evidence="4">Sugar ABC transporter substrate-binding protein</fullName>
    </submittedName>
</protein>
<reference evidence="4" key="1">
    <citation type="submission" date="2022-08" db="EMBL/GenBank/DDBJ databases">
        <title>Genome Sequence of the sulphate-reducing bacterium, Pseudodesulfovibrio portus JCM14722.</title>
        <authorList>
            <person name="Kondo R."/>
            <person name="Kataoka T."/>
        </authorList>
    </citation>
    <scope>NUCLEOTIDE SEQUENCE</scope>
    <source>
        <strain evidence="4">JCM 14722</strain>
    </source>
</reference>
<dbReference type="InterPro" id="IPR028082">
    <property type="entry name" value="Peripla_BP_I"/>
</dbReference>
<sequence>MSPARAVQSLCLAVVAVLLTGAPCLGEGKLFAIVAKSVSDQNFVRIYEAARVEAEENGDRIILVGGTGKAHFRIQDAQVQKVLELKPNGLAISVLHSCFLAENSFKAVRAAGIPVVTFDSDFSGDYTHLRAGYVGTDNMNLGVLLALEARRLMPKGGRFAILTGGPDDTNLIDRIKGVLLGLDTGGKQSSWTQYQRSPLPCRDNYDQALDQLEVLLEDPTIDAIISVGWWAQMAQDYERRISPYKPLLDSRKKILLFAGAAPRQRELLDQGLNHVNIGLNFEEMGRMVYRALSQLSQGNNIPSTAYSPIRIYRCPPVTDSYD</sequence>
<dbReference type="Pfam" id="PF13407">
    <property type="entry name" value="Peripla_BP_4"/>
    <property type="match status" value="1"/>
</dbReference>
<comment type="subcellular location">
    <subcellularLocation>
        <location evidence="1">Cell envelope</location>
    </subcellularLocation>
</comment>